<dbReference type="AlphaFoldDB" id="A0A679KAG2"/>
<dbReference type="RefSeq" id="WP_339163479.1">
    <property type="nucleotide sequence ID" value="NZ_LR743511.1"/>
</dbReference>
<organism evidence="1">
    <name type="scientific">Methylobacterium bullatum</name>
    <dbReference type="NCBI Taxonomy" id="570505"/>
    <lineage>
        <taxon>Bacteria</taxon>
        <taxon>Pseudomonadati</taxon>
        <taxon>Pseudomonadota</taxon>
        <taxon>Alphaproteobacteria</taxon>
        <taxon>Hyphomicrobiales</taxon>
        <taxon>Methylobacteriaceae</taxon>
        <taxon>Methylobacterium</taxon>
    </lineage>
</organism>
<accession>A0A679KAG2</accession>
<sequence length="178" mass="19587">MALGDAPVTDLSQRHIASMLRARPGHRAALQGFLSFVAAEGGPRLTIAKPRQDPIAQEQRLRADIRACRKRLKSPRTVAEARALIASLIAKVYAIPLTRVLNLRRAEIAPGPTLWPDAEAIRLAEPLASAVSRWMVSTGDFAFPGRHGHQPLSETAVRYQLSLKSHLLDRRPVRLSSL</sequence>
<proteinExistence type="predicted"/>
<name>A0A679KAG2_9HYPH</name>
<dbReference type="EMBL" id="LR743511">
    <property type="protein sequence ID" value="CAA2145077.1"/>
    <property type="molecule type" value="Genomic_DNA"/>
</dbReference>
<evidence type="ECO:0000313" key="1">
    <source>
        <dbReference type="EMBL" id="CAA2145077.1"/>
    </source>
</evidence>
<protein>
    <submittedName>
        <fullName evidence="1">Uncharacterized protein</fullName>
    </submittedName>
</protein>
<reference evidence="1" key="1">
    <citation type="submission" date="2019-12" db="EMBL/GenBank/DDBJ databases">
        <authorList>
            <person name="Cremers G."/>
        </authorList>
    </citation>
    <scope>NUCLEOTIDE SEQUENCE</scope>
    <source>
        <strain evidence="1">Mbul2</strain>
    </source>
</reference>
<gene>
    <name evidence="1" type="ORF">MBLL_04198</name>
</gene>